<evidence type="ECO:0000313" key="2">
    <source>
        <dbReference type="Proteomes" id="UP001597509"/>
    </source>
</evidence>
<comment type="caution">
    <text evidence="1">The sequence shown here is derived from an EMBL/GenBank/DDBJ whole genome shotgun (WGS) entry which is preliminary data.</text>
</comment>
<dbReference type="Proteomes" id="UP001597509">
    <property type="component" value="Unassembled WGS sequence"/>
</dbReference>
<name>A0ABW5YZV7_9SPHI</name>
<proteinExistence type="predicted"/>
<dbReference type="RefSeq" id="WP_380922715.1">
    <property type="nucleotide sequence ID" value="NZ_JBHUPE010000007.1"/>
</dbReference>
<dbReference type="InterPro" id="IPR036249">
    <property type="entry name" value="Thioredoxin-like_sf"/>
</dbReference>
<dbReference type="SUPFAM" id="SSF52833">
    <property type="entry name" value="Thioredoxin-like"/>
    <property type="match status" value="1"/>
</dbReference>
<dbReference type="EMBL" id="JBHUPE010000007">
    <property type="protein sequence ID" value="MFD2905845.1"/>
    <property type="molecule type" value="Genomic_DNA"/>
</dbReference>
<evidence type="ECO:0000313" key="1">
    <source>
        <dbReference type="EMBL" id="MFD2905845.1"/>
    </source>
</evidence>
<dbReference type="Gene3D" id="3.40.30.10">
    <property type="entry name" value="Glutaredoxin"/>
    <property type="match status" value="1"/>
</dbReference>
<organism evidence="1 2">
    <name type="scientific">Sphingobacterium anhuiense</name>
    <dbReference type="NCBI Taxonomy" id="493780"/>
    <lineage>
        <taxon>Bacteria</taxon>
        <taxon>Pseudomonadati</taxon>
        <taxon>Bacteroidota</taxon>
        <taxon>Sphingobacteriia</taxon>
        <taxon>Sphingobacteriales</taxon>
        <taxon>Sphingobacteriaceae</taxon>
        <taxon>Sphingobacterium</taxon>
    </lineage>
</organism>
<sequence>MIKIHIKYISKLWSYLQKLMRSGGEGFLLVGKMMMVMLLVGYQEGRGQDMGQVNGLVKIVHNYKFYEAVQVQNFVDPRELTRYPKANFVKYPSARYKVDYTKINQLQAGDMLSDEILDLPLWVTNDDFGRDTLTLRSEMDKEWLILDFWSESCPPCIKSMNKWEKRVEEQEFSLNLLGVYTNYYPHKAMLEARRKGYRSVQVIGASMAILKALFLGEKTYLGPSVWIKNGRLFGISDAEKLSEEEYRGILSGKIMTIPAHAVYKGRL</sequence>
<gene>
    <name evidence="1" type="ORF">ACFS6I_18095</name>
</gene>
<accession>A0ABW5YZV7</accession>
<keyword evidence="2" id="KW-1185">Reference proteome</keyword>
<protein>
    <submittedName>
        <fullName evidence="1">TlpA family protein disulfide reductase</fullName>
    </submittedName>
</protein>
<reference evidence="2" key="1">
    <citation type="journal article" date="2019" name="Int. J. Syst. Evol. Microbiol.">
        <title>The Global Catalogue of Microorganisms (GCM) 10K type strain sequencing project: providing services to taxonomists for standard genome sequencing and annotation.</title>
        <authorList>
            <consortium name="The Broad Institute Genomics Platform"/>
            <consortium name="The Broad Institute Genome Sequencing Center for Infectious Disease"/>
            <person name="Wu L."/>
            <person name="Ma J."/>
        </authorList>
    </citation>
    <scope>NUCLEOTIDE SEQUENCE [LARGE SCALE GENOMIC DNA]</scope>
    <source>
        <strain evidence="2">KCTC 22209</strain>
    </source>
</reference>